<dbReference type="SUPFAM" id="SSF51338">
    <property type="entry name" value="Composite domain of metallo-dependent hydrolases"/>
    <property type="match status" value="1"/>
</dbReference>
<dbReference type="OrthoDB" id="194468at2759"/>
<dbReference type="PANTHER" id="PTHR11113">
    <property type="entry name" value="N-ACETYLGLUCOSAMINE-6-PHOSPHATE DEACETYLASE"/>
    <property type="match status" value="1"/>
</dbReference>
<dbReference type="EMBL" id="PDLN01000018">
    <property type="protein sequence ID" value="RDW61374.1"/>
    <property type="molecule type" value="Genomic_DNA"/>
</dbReference>
<dbReference type="SUPFAM" id="SSF51556">
    <property type="entry name" value="Metallo-dependent hydrolases"/>
    <property type="match status" value="1"/>
</dbReference>
<keyword evidence="3" id="KW-0378">Hydrolase</keyword>
<evidence type="ECO:0000313" key="8">
    <source>
        <dbReference type="EMBL" id="RDW61374.1"/>
    </source>
</evidence>
<dbReference type="Pfam" id="PF13382">
    <property type="entry name" value="Adenine_deam_C"/>
    <property type="match status" value="1"/>
</dbReference>
<dbReference type="Gene3D" id="2.30.40.10">
    <property type="entry name" value="Urease, subunit C, domain 1"/>
    <property type="match status" value="1"/>
</dbReference>
<dbReference type="AlphaFoldDB" id="A0A3D8QIW2"/>
<gene>
    <name evidence="8" type="ORF">BP5796_11266</name>
</gene>
<dbReference type="InterPro" id="IPR006679">
    <property type="entry name" value="Adenine_deam"/>
</dbReference>
<reference evidence="8 9" key="1">
    <citation type="journal article" date="2018" name="IMA Fungus">
        <title>IMA Genome-F 9: Draft genome sequence of Annulohypoxylon stygium, Aspergillus mulundensis, Berkeleyomyces basicola (syn. Thielaviopsis basicola), Ceratocystis smalleyi, two Cercospora beticola strains, Coleophoma cylindrospora, Fusarium fracticaudum, Phialophora cf. hyalina, and Morchella septimelata.</title>
        <authorList>
            <person name="Wingfield B.D."/>
            <person name="Bills G.F."/>
            <person name="Dong Y."/>
            <person name="Huang W."/>
            <person name="Nel W.J."/>
            <person name="Swalarsk-Parry B.S."/>
            <person name="Vaghefi N."/>
            <person name="Wilken P.M."/>
            <person name="An Z."/>
            <person name="de Beer Z.W."/>
            <person name="De Vos L."/>
            <person name="Chen L."/>
            <person name="Duong T.A."/>
            <person name="Gao Y."/>
            <person name="Hammerbacher A."/>
            <person name="Kikkert J.R."/>
            <person name="Li Y."/>
            <person name="Li H."/>
            <person name="Li K."/>
            <person name="Li Q."/>
            <person name="Liu X."/>
            <person name="Ma X."/>
            <person name="Naidoo K."/>
            <person name="Pethybridge S.J."/>
            <person name="Sun J."/>
            <person name="Steenkamp E.T."/>
            <person name="van der Nest M.A."/>
            <person name="van Wyk S."/>
            <person name="Wingfield M.J."/>
            <person name="Xiong C."/>
            <person name="Yue Q."/>
            <person name="Zhang X."/>
        </authorList>
    </citation>
    <scope>NUCLEOTIDE SEQUENCE [LARGE SCALE GENOMIC DNA]</scope>
    <source>
        <strain evidence="8 9">BP5796</strain>
    </source>
</reference>
<proteinExistence type="inferred from homology"/>
<dbReference type="PANTHER" id="PTHR11113:SF2">
    <property type="entry name" value="ADENINE DEAMINASE"/>
    <property type="match status" value="1"/>
</dbReference>
<dbReference type="InterPro" id="IPR026912">
    <property type="entry name" value="Adenine_deam_C"/>
</dbReference>
<evidence type="ECO:0000256" key="4">
    <source>
        <dbReference type="ARBA" id="ARBA00023211"/>
    </source>
</evidence>
<dbReference type="Pfam" id="PF01979">
    <property type="entry name" value="Amidohydro_1"/>
    <property type="match status" value="1"/>
</dbReference>
<evidence type="ECO:0000256" key="1">
    <source>
        <dbReference type="ARBA" id="ARBA00006773"/>
    </source>
</evidence>
<organism evidence="8 9">
    <name type="scientific">Coleophoma crateriformis</name>
    <dbReference type="NCBI Taxonomy" id="565419"/>
    <lineage>
        <taxon>Eukaryota</taxon>
        <taxon>Fungi</taxon>
        <taxon>Dikarya</taxon>
        <taxon>Ascomycota</taxon>
        <taxon>Pezizomycotina</taxon>
        <taxon>Leotiomycetes</taxon>
        <taxon>Helotiales</taxon>
        <taxon>Dermateaceae</taxon>
        <taxon>Coleophoma</taxon>
    </lineage>
</organism>
<comment type="similarity">
    <text evidence="1">Belongs to the metallo-dependent hydrolases superfamily. Adenine deaminase family.</text>
</comment>
<dbReference type="EC" id="3.5.4.2" evidence="2"/>
<evidence type="ECO:0000313" key="9">
    <source>
        <dbReference type="Proteomes" id="UP000256328"/>
    </source>
</evidence>
<feature type="domain" description="Amidohydrolase-related" evidence="6">
    <location>
        <begin position="90"/>
        <end position="372"/>
    </location>
</feature>
<name>A0A3D8QIW2_9HELO</name>
<feature type="domain" description="Adenine deaminase C-terminal" evidence="7">
    <location>
        <begin position="442"/>
        <end position="597"/>
    </location>
</feature>
<evidence type="ECO:0000259" key="6">
    <source>
        <dbReference type="Pfam" id="PF01979"/>
    </source>
</evidence>
<evidence type="ECO:0000256" key="5">
    <source>
        <dbReference type="ARBA" id="ARBA00047720"/>
    </source>
</evidence>
<dbReference type="GO" id="GO:0006146">
    <property type="term" value="P:adenine catabolic process"/>
    <property type="evidence" value="ECO:0007669"/>
    <property type="project" value="InterPro"/>
</dbReference>
<evidence type="ECO:0000259" key="7">
    <source>
        <dbReference type="Pfam" id="PF13382"/>
    </source>
</evidence>
<dbReference type="InterPro" id="IPR011059">
    <property type="entry name" value="Metal-dep_hydrolase_composite"/>
</dbReference>
<accession>A0A3D8QIW2</accession>
<keyword evidence="9" id="KW-1185">Reference proteome</keyword>
<evidence type="ECO:0000256" key="3">
    <source>
        <dbReference type="ARBA" id="ARBA00022801"/>
    </source>
</evidence>
<keyword evidence="4" id="KW-0464">Manganese</keyword>
<sequence length="645" mass="69217">MAGTTPPIHPSNSTGAHLTITVDELMNLRLVALGTRSPSLIIRGGHILALHTGEILPRDVVVAGRHIAAITPWNHFPTDAVLEVDARGKFISPGFIDAHIHIEYTKLVPGELARLSVPRGTTTVLADANCIANVFGGKGMDFMGETSTPLRIFRQVSHKIPGNPPELELGGVTMTAAELCERVSRSEAATLGESNPFSLDLASAQKQAAALHAGKRITGHTALLENEPLWAYAAGGIGDDHNAHQPEDVIERLRLGMMLTVMSGSMNSNIASVFSDIPALKDGLGHISFCADDKLAEDLDGEGHIDYHVRQAIKLGVDTVKAYRMATLNPATYYRLDHLIGSVTPAKLADLLILDSLEDVRPTAVVMNGKLVAKDGKALFENTDEVPEFTLNSIHIDPSFLEPSTYHVFPGEGRTEAWVQAMEMYDGYFKRAFHTKLFSSSENAPLQCDLKRDVLKVVVIDRHHATKNLGIGFVRGFGLRRGAIACTTNCENQNLVVIGTSDEEIAHAVQSIMKVGGGFVAVLEGDTIGSVKLDVAGCMSSDPWEKVRDESLALDAAVKGLLGCTTKAPFMIASFVGLVGVPDLGLTEKGLIDCKTQSLMNVVLSEDQGLIESVSVGGAVKICCRCPSHAHDVHRMMDSNTAVII</sequence>
<dbReference type="Gene3D" id="3.20.20.140">
    <property type="entry name" value="Metal-dependent hydrolases"/>
    <property type="match status" value="1"/>
</dbReference>
<dbReference type="Proteomes" id="UP000256328">
    <property type="component" value="Unassembled WGS sequence"/>
</dbReference>
<dbReference type="InterPro" id="IPR032466">
    <property type="entry name" value="Metal_Hydrolase"/>
</dbReference>
<comment type="catalytic activity">
    <reaction evidence="5">
        <text>adenine + H2O + H(+) = hypoxanthine + NH4(+)</text>
        <dbReference type="Rhea" id="RHEA:23688"/>
        <dbReference type="ChEBI" id="CHEBI:15377"/>
        <dbReference type="ChEBI" id="CHEBI:15378"/>
        <dbReference type="ChEBI" id="CHEBI:16708"/>
        <dbReference type="ChEBI" id="CHEBI:17368"/>
        <dbReference type="ChEBI" id="CHEBI:28938"/>
        <dbReference type="EC" id="3.5.4.2"/>
    </reaction>
</comment>
<dbReference type="GO" id="GO:0000034">
    <property type="term" value="F:adenine deaminase activity"/>
    <property type="evidence" value="ECO:0007669"/>
    <property type="project" value="UniProtKB-EC"/>
</dbReference>
<protein>
    <recommendedName>
        <fullName evidence="2">adenine deaminase</fullName>
        <ecNumber evidence="2">3.5.4.2</ecNumber>
    </recommendedName>
</protein>
<comment type="caution">
    <text evidence="8">The sequence shown here is derived from an EMBL/GenBank/DDBJ whole genome shotgun (WGS) entry which is preliminary data.</text>
</comment>
<dbReference type="InterPro" id="IPR006680">
    <property type="entry name" value="Amidohydro-rel"/>
</dbReference>
<evidence type="ECO:0000256" key="2">
    <source>
        <dbReference type="ARBA" id="ARBA00012782"/>
    </source>
</evidence>
<dbReference type="HAMAP" id="MF_01518">
    <property type="entry name" value="Adenine_deamin"/>
    <property type="match status" value="1"/>
</dbReference>